<evidence type="ECO:0000313" key="3">
    <source>
        <dbReference type="Proteomes" id="UP001341135"/>
    </source>
</evidence>
<reference evidence="2 3" key="1">
    <citation type="submission" date="2023-09" db="EMBL/GenBank/DDBJ databases">
        <title>Pyrofollis japonicus gen. nov. sp. nov., a novel member of the family Pyrodictiaceae isolated from the Iheya North hydrothermal field.</title>
        <authorList>
            <person name="Miyazaki U."/>
            <person name="Sanari M."/>
            <person name="Tame A."/>
            <person name="Kitajima M."/>
            <person name="Okamoto A."/>
            <person name="Sawayama S."/>
            <person name="Miyazaki J."/>
            <person name="Takai K."/>
            <person name="Nakagawa S."/>
        </authorList>
    </citation>
    <scope>NUCLEOTIDE SEQUENCE [LARGE SCALE GENOMIC DNA]</scope>
    <source>
        <strain evidence="2 3">AV2</strain>
    </source>
</reference>
<sequence length="197" mass="20811">MALTLSDRPMYMDEWKALVIGALSVAFGFAGVGLLNVAVSPISHYGGILAGAVIGFFIHELAHREVARRQGCVAGFVLTQLGLMLTLFSGILRSMHVPFAILAPGYVAIYCRGFARDDLVAAAGPASNIVLALASTIAASMLGYSSTAAFLAGFSAINAWLAFFNLLPFSPLDGSKIMQRNPVVWLVMIVVASLLAF</sequence>
<feature type="transmembrane region" description="Helical" evidence="1">
    <location>
        <begin position="179"/>
        <end position="196"/>
    </location>
</feature>
<keyword evidence="3" id="KW-1185">Reference proteome</keyword>
<gene>
    <name evidence="2" type="ORF">PABY_09680</name>
</gene>
<dbReference type="EMBL" id="AP028907">
    <property type="protein sequence ID" value="BES81401.1"/>
    <property type="molecule type" value="Genomic_DNA"/>
</dbReference>
<keyword evidence="1" id="KW-0812">Transmembrane</keyword>
<dbReference type="GeneID" id="89288987"/>
<feature type="transmembrane region" description="Helical" evidence="1">
    <location>
        <begin position="97"/>
        <end position="115"/>
    </location>
</feature>
<protein>
    <submittedName>
        <fullName evidence="2">Peptidase M50</fullName>
    </submittedName>
</protein>
<feature type="transmembrane region" description="Helical" evidence="1">
    <location>
        <begin position="17"/>
        <end position="36"/>
    </location>
</feature>
<accession>A0ABM8IV36</accession>
<name>A0ABM8IV36_9CREN</name>
<dbReference type="PANTHER" id="PTHR35864">
    <property type="entry name" value="ZINC METALLOPROTEASE MJ0611-RELATED"/>
    <property type="match status" value="1"/>
</dbReference>
<keyword evidence="1" id="KW-0472">Membrane</keyword>
<feature type="transmembrane region" description="Helical" evidence="1">
    <location>
        <begin position="148"/>
        <end position="167"/>
    </location>
</feature>
<organism evidence="2 3">
    <name type="scientific">Pyrodictium abyssi</name>
    <dbReference type="NCBI Taxonomy" id="54256"/>
    <lineage>
        <taxon>Archaea</taxon>
        <taxon>Thermoproteota</taxon>
        <taxon>Thermoprotei</taxon>
        <taxon>Desulfurococcales</taxon>
        <taxon>Pyrodictiaceae</taxon>
        <taxon>Pyrodictium</taxon>
    </lineage>
</organism>
<feature type="transmembrane region" description="Helical" evidence="1">
    <location>
        <begin position="122"/>
        <end position="142"/>
    </location>
</feature>
<dbReference type="PANTHER" id="PTHR35864:SF1">
    <property type="entry name" value="ZINC METALLOPROTEASE YWHC-RELATED"/>
    <property type="match status" value="1"/>
</dbReference>
<keyword evidence="1" id="KW-1133">Transmembrane helix</keyword>
<dbReference type="InterPro" id="IPR052348">
    <property type="entry name" value="Metallopeptidase_M50B"/>
</dbReference>
<evidence type="ECO:0000313" key="2">
    <source>
        <dbReference type="EMBL" id="BES81401.1"/>
    </source>
</evidence>
<proteinExistence type="predicted"/>
<evidence type="ECO:0000256" key="1">
    <source>
        <dbReference type="SAM" id="Phobius"/>
    </source>
</evidence>
<feature type="transmembrane region" description="Helical" evidence="1">
    <location>
        <begin position="71"/>
        <end position="91"/>
    </location>
</feature>
<feature type="transmembrane region" description="Helical" evidence="1">
    <location>
        <begin position="42"/>
        <end position="59"/>
    </location>
</feature>
<dbReference type="Proteomes" id="UP001341135">
    <property type="component" value="Chromosome"/>
</dbReference>
<dbReference type="RefSeq" id="WP_338252459.1">
    <property type="nucleotide sequence ID" value="NZ_AP028907.1"/>
</dbReference>